<evidence type="ECO:0000313" key="2">
    <source>
        <dbReference type="EMBL" id="EPS37023.1"/>
    </source>
</evidence>
<reference evidence="2 3" key="1">
    <citation type="journal article" date="2013" name="PLoS Genet.">
        <title>Genomic mechanisms accounting for the adaptation to parasitism in nematode-trapping fungi.</title>
        <authorList>
            <person name="Meerupati T."/>
            <person name="Andersson K.M."/>
            <person name="Friman E."/>
            <person name="Kumar D."/>
            <person name="Tunlid A."/>
            <person name="Ahren D."/>
        </authorList>
    </citation>
    <scope>NUCLEOTIDE SEQUENCE [LARGE SCALE GENOMIC DNA]</scope>
    <source>
        <strain evidence="2 3">CBS 200.50</strain>
    </source>
</reference>
<feature type="compositionally biased region" description="Basic and acidic residues" evidence="1">
    <location>
        <begin position="497"/>
        <end position="511"/>
    </location>
</feature>
<comment type="caution">
    <text evidence="2">The sequence shown here is derived from an EMBL/GenBank/DDBJ whole genome shotgun (WGS) entry which is preliminary data.</text>
</comment>
<reference evidence="3" key="2">
    <citation type="submission" date="2013-04" db="EMBL/GenBank/DDBJ databases">
        <title>Genomic mechanisms accounting for the adaptation to parasitism in nematode-trapping fungi.</title>
        <authorList>
            <person name="Ahren D.G."/>
        </authorList>
    </citation>
    <scope>NUCLEOTIDE SEQUENCE [LARGE SCALE GENOMIC DNA]</scope>
    <source>
        <strain evidence="3">CBS 200.50</strain>
    </source>
</reference>
<proteinExistence type="predicted"/>
<dbReference type="HOGENOM" id="CLU_453411_0_0_1"/>
<feature type="region of interest" description="Disordered" evidence="1">
    <location>
        <begin position="480"/>
        <end position="555"/>
    </location>
</feature>
<feature type="compositionally biased region" description="Polar residues" evidence="1">
    <location>
        <begin position="578"/>
        <end position="593"/>
    </location>
</feature>
<feature type="region of interest" description="Disordered" evidence="1">
    <location>
        <begin position="572"/>
        <end position="602"/>
    </location>
</feature>
<evidence type="ECO:0000313" key="3">
    <source>
        <dbReference type="Proteomes" id="UP000015100"/>
    </source>
</evidence>
<name>S8BCT9_DACHA</name>
<keyword evidence="3" id="KW-1185">Reference proteome</keyword>
<dbReference type="EMBL" id="AQGS01000803">
    <property type="protein sequence ID" value="EPS37023.1"/>
    <property type="molecule type" value="Genomic_DNA"/>
</dbReference>
<feature type="compositionally biased region" description="Basic and acidic residues" evidence="1">
    <location>
        <begin position="541"/>
        <end position="550"/>
    </location>
</feature>
<protein>
    <submittedName>
        <fullName evidence="2">Uncharacterized protein</fullName>
    </submittedName>
</protein>
<dbReference type="Proteomes" id="UP000015100">
    <property type="component" value="Unassembled WGS sequence"/>
</dbReference>
<dbReference type="AlphaFoldDB" id="S8BCT9"/>
<organism evidence="2 3">
    <name type="scientific">Dactylellina haptotyla (strain CBS 200.50)</name>
    <name type="common">Nematode-trapping fungus</name>
    <name type="synonym">Monacrosporium haptotylum</name>
    <dbReference type="NCBI Taxonomy" id="1284197"/>
    <lineage>
        <taxon>Eukaryota</taxon>
        <taxon>Fungi</taxon>
        <taxon>Dikarya</taxon>
        <taxon>Ascomycota</taxon>
        <taxon>Pezizomycotina</taxon>
        <taxon>Orbiliomycetes</taxon>
        <taxon>Orbiliales</taxon>
        <taxon>Orbiliaceae</taxon>
        <taxon>Dactylellina</taxon>
    </lineage>
</organism>
<gene>
    <name evidence="2" type="ORF">H072_9401</name>
</gene>
<sequence>MPSNPSRQSRAHVNICPACLFIYILFPLNSAVSALFIDIINKTPERGAPSSLRLCIPNTSSSLSTEVYAIDPKETTCAVNGGSADWVLEQTRSLRFSGSQTGLSLHSANGNPSEGALINTKLLDDNTLASIFRFGKSQVEDWVEGGESSFVVLQNGSNPILDEESSVNVNPGDCLKFEGPGGSEPLVSLFVIPRKASQAKRKYRDTFEQRNPIIYSLGFMNTSDVRLAAERNIVELRIGQLNSEETDTLKPQNLDQSNQSPTNALTNSLTGTGISDINDKVPWNANIGHGYGSEEEEKTNEGHAQWKSQYYSGSNQGHRRKLSARKSSLKILIWKTLGSKNRGYGDIGGPVQINRMETEPDDIWNPIQDPFTDAQAQLQDHVESLPEWPADLHAVEFEDSIGETEEAPDLMEYQKQDWDPEISSRAQVLFQGGSTKFSSAGIRSSESGGINWPPQLLSNHRNSPDFAFSDAQYIAGMMDSGNEAMNQPGVMGSSDDSGFRHEPVTADTEKAEQEEDSEDGFNVQPGTENYQLHEDTEEEEALKFSDREIHMDDDDRENLVDEMSRYFLEDSVDGSYDSIPTNWNENEVQSPISRSAEKEQLK</sequence>
<evidence type="ECO:0000256" key="1">
    <source>
        <dbReference type="SAM" id="MobiDB-lite"/>
    </source>
</evidence>
<feature type="compositionally biased region" description="Polar residues" evidence="1">
    <location>
        <begin position="249"/>
        <end position="273"/>
    </location>
</feature>
<accession>S8BCT9</accession>
<feature type="region of interest" description="Disordered" evidence="1">
    <location>
        <begin position="247"/>
        <end position="273"/>
    </location>
</feature>